<evidence type="ECO:0000256" key="3">
    <source>
        <dbReference type="ARBA" id="ARBA00022723"/>
    </source>
</evidence>
<dbReference type="GO" id="GO:0009117">
    <property type="term" value="P:nucleotide metabolic process"/>
    <property type="evidence" value="ECO:0007669"/>
    <property type="project" value="UniProtKB-KW"/>
</dbReference>
<keyword evidence="3" id="KW-0479">Metal-binding</keyword>
<organism evidence="9 10">
    <name type="scientific">Spirodela intermedia</name>
    <name type="common">Intermediate duckweed</name>
    <dbReference type="NCBI Taxonomy" id="51605"/>
    <lineage>
        <taxon>Eukaryota</taxon>
        <taxon>Viridiplantae</taxon>
        <taxon>Streptophyta</taxon>
        <taxon>Embryophyta</taxon>
        <taxon>Tracheophyta</taxon>
        <taxon>Spermatophyta</taxon>
        <taxon>Magnoliopsida</taxon>
        <taxon>Liliopsida</taxon>
        <taxon>Araceae</taxon>
        <taxon>Lemnoideae</taxon>
        <taxon>Spirodela</taxon>
    </lineage>
</organism>
<dbReference type="GO" id="GO:0006154">
    <property type="term" value="P:adenosine catabolic process"/>
    <property type="evidence" value="ECO:0007669"/>
    <property type="project" value="TreeGrafter"/>
</dbReference>
<name>A0A7I8K694_SPIIN</name>
<evidence type="ECO:0000259" key="8">
    <source>
        <dbReference type="Pfam" id="PF00962"/>
    </source>
</evidence>
<evidence type="ECO:0000256" key="4">
    <source>
        <dbReference type="ARBA" id="ARBA00022801"/>
    </source>
</evidence>
<keyword evidence="5" id="KW-0862">Zinc</keyword>
<dbReference type="GO" id="GO:0004000">
    <property type="term" value="F:adenosine deaminase activity"/>
    <property type="evidence" value="ECO:0007669"/>
    <property type="project" value="TreeGrafter"/>
</dbReference>
<evidence type="ECO:0000256" key="6">
    <source>
        <dbReference type="ARBA" id="ARBA00023080"/>
    </source>
</evidence>
<dbReference type="OrthoDB" id="272271at2759"/>
<sequence length="372" mass="41312">MDGAGDAAGEDMKAWCRAHPKIELHAHLNGSIRESTLLELAKDLGEKGVIVFEDVEHIITKSGRSLPECFILFDLFHVIATDHNSVTRITREVVEDFAAENVVYLELRTTPKNNESKGMTKRSYMKAVLDGLSAVDTVELVSSPFGKQCDNSAKSSMPFCNRGCGAQRKRICVRLLLSIDRRETTAAAMETVNLALELRDSGVVGIDLSGNPLIGKWQTFLPALTYAREKGLPVTIHCGEVPNKEEVNAILDFCPDRIGHACFLDEDDWQKLKASKIPIEICLTSNCKTNCVPSIKDHHFVDLYSIDHPMILCTDDPGLFSTSVSNEYYLAASTFELSKSEMHHLAFIAVDSIFADDGVKHLLEEIFESYEE</sequence>
<evidence type="ECO:0000256" key="2">
    <source>
        <dbReference type="ARBA" id="ARBA00006676"/>
    </source>
</evidence>
<dbReference type="PANTHER" id="PTHR11409:SF42">
    <property type="entry name" value="ADENOSINE DEAMINASE-LIKE PROTEIN"/>
    <property type="match status" value="1"/>
</dbReference>
<keyword evidence="4" id="KW-0378">Hydrolase</keyword>
<dbReference type="Gene3D" id="3.20.20.140">
    <property type="entry name" value="Metal-dependent hydrolases"/>
    <property type="match status" value="1"/>
</dbReference>
<comment type="similarity">
    <text evidence="2">Belongs to the metallo-dependent hydrolases superfamily. Adenosine and AMP deaminases family.</text>
</comment>
<dbReference type="GO" id="GO:0046103">
    <property type="term" value="P:inosine biosynthetic process"/>
    <property type="evidence" value="ECO:0007669"/>
    <property type="project" value="TreeGrafter"/>
</dbReference>
<comment type="catalytic activity">
    <reaction evidence="7">
        <text>N(6)-methyl-AMP + H2O + H(+) = IMP + methylamine</text>
        <dbReference type="Rhea" id="RHEA:16001"/>
        <dbReference type="ChEBI" id="CHEBI:15377"/>
        <dbReference type="ChEBI" id="CHEBI:15378"/>
        <dbReference type="ChEBI" id="CHEBI:58053"/>
        <dbReference type="ChEBI" id="CHEBI:59338"/>
        <dbReference type="ChEBI" id="CHEBI:144842"/>
    </reaction>
    <physiologicalReaction direction="left-to-right" evidence="7">
        <dbReference type="Rhea" id="RHEA:16002"/>
    </physiologicalReaction>
</comment>
<evidence type="ECO:0000313" key="9">
    <source>
        <dbReference type="EMBL" id="CAA7392157.1"/>
    </source>
</evidence>
<accession>A0A7I8K694</accession>
<keyword evidence="10" id="KW-1185">Reference proteome</keyword>
<dbReference type="InterPro" id="IPR032466">
    <property type="entry name" value="Metal_Hydrolase"/>
</dbReference>
<dbReference type="Pfam" id="PF00962">
    <property type="entry name" value="A_deaminase"/>
    <property type="match status" value="1"/>
</dbReference>
<dbReference type="Proteomes" id="UP000663760">
    <property type="component" value="Chromosome 2"/>
</dbReference>
<dbReference type="CDD" id="cd00443">
    <property type="entry name" value="ADA_AMPD"/>
    <property type="match status" value="1"/>
</dbReference>
<dbReference type="InterPro" id="IPR006330">
    <property type="entry name" value="Ado/ade_deaminase"/>
</dbReference>
<feature type="domain" description="Adenosine deaminase" evidence="8">
    <location>
        <begin position="20"/>
        <end position="366"/>
    </location>
</feature>
<proteinExistence type="inferred from homology"/>
<reference evidence="9" key="1">
    <citation type="submission" date="2020-02" db="EMBL/GenBank/DDBJ databases">
        <authorList>
            <person name="Scholz U."/>
            <person name="Mascher M."/>
            <person name="Fiebig A."/>
        </authorList>
    </citation>
    <scope>NUCLEOTIDE SEQUENCE</scope>
</reference>
<dbReference type="PANTHER" id="PTHR11409">
    <property type="entry name" value="ADENOSINE DEAMINASE"/>
    <property type="match status" value="1"/>
</dbReference>
<dbReference type="EMBL" id="LR746265">
    <property type="protein sequence ID" value="CAA7392157.1"/>
    <property type="molecule type" value="Genomic_DNA"/>
</dbReference>
<evidence type="ECO:0000256" key="5">
    <source>
        <dbReference type="ARBA" id="ARBA00022833"/>
    </source>
</evidence>
<evidence type="ECO:0000256" key="1">
    <source>
        <dbReference type="ARBA" id="ARBA00001947"/>
    </source>
</evidence>
<gene>
    <name evidence="9" type="ORF">SI8410_02003324</name>
</gene>
<keyword evidence="6" id="KW-0546">Nucleotide metabolism</keyword>
<evidence type="ECO:0000313" key="10">
    <source>
        <dbReference type="Proteomes" id="UP000663760"/>
    </source>
</evidence>
<dbReference type="AlphaFoldDB" id="A0A7I8K694"/>
<dbReference type="FunFam" id="3.20.20.140:FF:000050">
    <property type="entry name" value="Adenosine/AMP deaminase family protein"/>
    <property type="match status" value="1"/>
</dbReference>
<evidence type="ECO:0000256" key="7">
    <source>
        <dbReference type="ARBA" id="ARBA00048787"/>
    </source>
</evidence>
<dbReference type="GO" id="GO:0046872">
    <property type="term" value="F:metal ion binding"/>
    <property type="evidence" value="ECO:0007669"/>
    <property type="project" value="UniProtKB-KW"/>
</dbReference>
<dbReference type="SUPFAM" id="SSF51556">
    <property type="entry name" value="Metallo-dependent hydrolases"/>
    <property type="match status" value="1"/>
</dbReference>
<protein>
    <recommendedName>
        <fullName evidence="8">Adenosine deaminase domain-containing protein</fullName>
    </recommendedName>
</protein>
<dbReference type="InterPro" id="IPR001365">
    <property type="entry name" value="A_deaminase_dom"/>
</dbReference>
<comment type="cofactor">
    <cofactor evidence="1">
        <name>Zn(2+)</name>
        <dbReference type="ChEBI" id="CHEBI:29105"/>
    </cofactor>
</comment>